<dbReference type="Pfam" id="PF02545">
    <property type="entry name" value="Maf"/>
    <property type="match status" value="1"/>
</dbReference>
<proteinExistence type="inferred from homology"/>
<dbReference type="EMBL" id="CP004373">
    <property type="protein sequence ID" value="AHK71014.1"/>
    <property type="molecule type" value="Genomic_DNA"/>
</dbReference>
<evidence type="ECO:0000256" key="2">
    <source>
        <dbReference type="ARBA" id="ARBA00022801"/>
    </source>
</evidence>
<dbReference type="SUPFAM" id="SSF52972">
    <property type="entry name" value="ITPase-like"/>
    <property type="match status" value="1"/>
</dbReference>
<dbReference type="EC" id="3.6.1.9" evidence="4"/>
<dbReference type="CDD" id="cd00555">
    <property type="entry name" value="Maf"/>
    <property type="match status" value="1"/>
</dbReference>
<dbReference type="PANTHER" id="PTHR43213:SF5">
    <property type="entry name" value="BIFUNCTIONAL DTTP_UTP PYROPHOSPHATASE_METHYLTRANSFERASE PROTEIN-RELATED"/>
    <property type="match status" value="1"/>
</dbReference>
<comment type="function">
    <text evidence="4">Nucleoside triphosphate pyrophosphatase. May have a dual role in cell division arrest and in preventing the incorporation of modified nucleotides into cellular nucleic acids.</text>
</comment>
<sequence>MMSFSTSLILASGSSARRMLLENAGLAVQVRPVDLDEEALRRSCEEQGHTLSQTAIALADAKANLATRDVGFDELTVAADQILDLDGVAFAKPGSVAEAAEHLRRLRGRTHVLRTAVVLYKGGEKVWEHLASPRLTMRDFSDDFLKAYLEREGPAILSCVGAYRLEGPGIQLFSAVEGAQDAVMGLPLLPLLEELRELKVLGV</sequence>
<dbReference type="PIRSF" id="PIRSF006305">
    <property type="entry name" value="Maf"/>
    <property type="match status" value="1"/>
</dbReference>
<gene>
    <name evidence="5" type="ORF">GLS_c11070</name>
</gene>
<keyword evidence="4" id="KW-0963">Cytoplasm</keyword>
<keyword evidence="2 4" id="KW-0378">Hydrolase</keyword>
<dbReference type="PANTHER" id="PTHR43213">
    <property type="entry name" value="BIFUNCTIONAL DTTP/UTP PYROPHOSPHATASE/METHYLTRANSFERASE PROTEIN-RELATED"/>
    <property type="match status" value="1"/>
</dbReference>
<name>A0A067Z416_GLUOY</name>
<comment type="subcellular location">
    <subcellularLocation>
        <location evidence="4">Cytoplasm</location>
    </subcellularLocation>
</comment>
<dbReference type="Proteomes" id="UP000031656">
    <property type="component" value="Chromosome"/>
</dbReference>
<dbReference type="HAMAP" id="MF_00528">
    <property type="entry name" value="Maf"/>
    <property type="match status" value="1"/>
</dbReference>
<comment type="similarity">
    <text evidence="4">Belongs to the Maf family.</text>
</comment>
<accession>A0A067Z416</accession>
<dbReference type="RefSeq" id="WP_041111524.1">
    <property type="nucleotide sequence ID" value="NZ_CP004373.1"/>
</dbReference>
<dbReference type="GO" id="GO:0047429">
    <property type="term" value="F:nucleoside triphosphate diphosphatase activity"/>
    <property type="evidence" value="ECO:0007669"/>
    <property type="project" value="UniProtKB-EC"/>
</dbReference>
<evidence type="ECO:0000256" key="1">
    <source>
        <dbReference type="ARBA" id="ARBA00001968"/>
    </source>
</evidence>
<organism evidence="5 6">
    <name type="scientific">Gluconobacter oxydans DSM 3504</name>
    <dbReference type="NCBI Taxonomy" id="1288313"/>
    <lineage>
        <taxon>Bacteria</taxon>
        <taxon>Pseudomonadati</taxon>
        <taxon>Pseudomonadota</taxon>
        <taxon>Alphaproteobacteria</taxon>
        <taxon>Acetobacterales</taxon>
        <taxon>Acetobacteraceae</taxon>
        <taxon>Gluconobacter</taxon>
    </lineage>
</organism>
<comment type="caution">
    <text evidence="4">Lacks conserved residue(s) required for the propagation of feature annotation.</text>
</comment>
<dbReference type="InterPro" id="IPR003697">
    <property type="entry name" value="Maf-like"/>
</dbReference>
<dbReference type="InterPro" id="IPR029001">
    <property type="entry name" value="ITPase-like_fam"/>
</dbReference>
<dbReference type="KEGG" id="goy:GLS_c11070"/>
<keyword evidence="3 4" id="KW-0546">Nucleotide metabolism</keyword>
<dbReference type="AlphaFoldDB" id="A0A067Z416"/>
<comment type="catalytic activity">
    <reaction evidence="4">
        <text>a 2'-deoxyribonucleoside 5'-triphosphate + H2O = a 2'-deoxyribonucleoside 5'-phosphate + diphosphate + H(+)</text>
        <dbReference type="Rhea" id="RHEA:44644"/>
        <dbReference type="ChEBI" id="CHEBI:15377"/>
        <dbReference type="ChEBI" id="CHEBI:15378"/>
        <dbReference type="ChEBI" id="CHEBI:33019"/>
        <dbReference type="ChEBI" id="CHEBI:61560"/>
        <dbReference type="ChEBI" id="CHEBI:65317"/>
        <dbReference type="EC" id="3.6.1.9"/>
    </reaction>
</comment>
<reference evidence="5 6" key="1">
    <citation type="journal article" date="2015" name="Appl. Microbiol. Biotechnol.">
        <title>The consequence of an additional NADH dehydrogenase paralog on the growth of Gluconobacter oxydans DSM3504.</title>
        <authorList>
            <person name="Kostner D."/>
            <person name="Luchterhand B."/>
            <person name="Junker A."/>
            <person name="Volland S."/>
            <person name="Daniel R."/>
            <person name="Buchs J."/>
            <person name="Liebl W."/>
            <person name="Ehrenreich A."/>
        </authorList>
    </citation>
    <scope>NUCLEOTIDE SEQUENCE [LARGE SCALE GENOMIC DNA]</scope>
    <source>
        <strain evidence="5">DSM 3504</strain>
    </source>
</reference>
<dbReference type="HOGENOM" id="CLU_040416_1_1_5"/>
<dbReference type="GeneID" id="56905342"/>
<evidence type="ECO:0000313" key="6">
    <source>
        <dbReference type="Proteomes" id="UP000031656"/>
    </source>
</evidence>
<feature type="active site" description="Proton acceptor" evidence="4">
    <location>
        <position position="80"/>
    </location>
</feature>
<evidence type="ECO:0000256" key="3">
    <source>
        <dbReference type="ARBA" id="ARBA00023080"/>
    </source>
</evidence>
<protein>
    <recommendedName>
        <fullName evidence="4">Nucleoside triphosphate pyrophosphatase</fullName>
        <ecNumber evidence="4">3.6.1.9</ecNumber>
    </recommendedName>
    <alternativeName>
        <fullName evidence="4">Nucleotide pyrophosphatase</fullName>
        <shortName evidence="4">Nucleotide PPase</shortName>
    </alternativeName>
</protein>
<comment type="catalytic activity">
    <reaction evidence="4">
        <text>a ribonucleoside 5'-triphosphate + H2O = a ribonucleoside 5'-phosphate + diphosphate + H(+)</text>
        <dbReference type="Rhea" id="RHEA:23996"/>
        <dbReference type="ChEBI" id="CHEBI:15377"/>
        <dbReference type="ChEBI" id="CHEBI:15378"/>
        <dbReference type="ChEBI" id="CHEBI:33019"/>
        <dbReference type="ChEBI" id="CHEBI:58043"/>
        <dbReference type="ChEBI" id="CHEBI:61557"/>
        <dbReference type="EC" id="3.6.1.9"/>
    </reaction>
</comment>
<dbReference type="GO" id="GO:0009117">
    <property type="term" value="P:nucleotide metabolic process"/>
    <property type="evidence" value="ECO:0007669"/>
    <property type="project" value="UniProtKB-KW"/>
</dbReference>
<dbReference type="GO" id="GO:0005737">
    <property type="term" value="C:cytoplasm"/>
    <property type="evidence" value="ECO:0007669"/>
    <property type="project" value="UniProtKB-SubCell"/>
</dbReference>
<dbReference type="Gene3D" id="3.90.950.10">
    <property type="match status" value="1"/>
</dbReference>
<evidence type="ECO:0000256" key="4">
    <source>
        <dbReference type="HAMAP-Rule" id="MF_00528"/>
    </source>
</evidence>
<evidence type="ECO:0000313" key="5">
    <source>
        <dbReference type="EMBL" id="AHK71014.1"/>
    </source>
</evidence>
<comment type="cofactor">
    <cofactor evidence="1 4">
        <name>a divalent metal cation</name>
        <dbReference type="ChEBI" id="CHEBI:60240"/>
    </cofactor>
</comment>